<dbReference type="AlphaFoldDB" id="A0A3Q7FIM8"/>
<dbReference type="Gramene" id="Solyc03g063250.1.1">
    <property type="protein sequence ID" value="Solyc03g063250.1.1.1"/>
    <property type="gene ID" value="Solyc03g063250.1"/>
</dbReference>
<organism evidence="1">
    <name type="scientific">Solanum lycopersicum</name>
    <name type="common">Tomato</name>
    <name type="synonym">Lycopersicon esculentum</name>
    <dbReference type="NCBI Taxonomy" id="4081"/>
    <lineage>
        <taxon>Eukaryota</taxon>
        <taxon>Viridiplantae</taxon>
        <taxon>Streptophyta</taxon>
        <taxon>Embryophyta</taxon>
        <taxon>Tracheophyta</taxon>
        <taxon>Spermatophyta</taxon>
        <taxon>Magnoliopsida</taxon>
        <taxon>eudicotyledons</taxon>
        <taxon>Gunneridae</taxon>
        <taxon>Pentapetalae</taxon>
        <taxon>asterids</taxon>
        <taxon>lamiids</taxon>
        <taxon>Solanales</taxon>
        <taxon>Solanaceae</taxon>
        <taxon>Solanoideae</taxon>
        <taxon>Solaneae</taxon>
        <taxon>Solanum</taxon>
        <taxon>Solanum subgen. Lycopersicon</taxon>
    </lineage>
</organism>
<proteinExistence type="predicted"/>
<reference evidence="1" key="1">
    <citation type="journal article" date="2012" name="Nature">
        <title>The tomato genome sequence provides insights into fleshy fruit evolution.</title>
        <authorList>
            <consortium name="Tomato Genome Consortium"/>
        </authorList>
    </citation>
    <scope>NUCLEOTIDE SEQUENCE [LARGE SCALE GENOMIC DNA]</scope>
    <source>
        <strain evidence="1">cv. Heinz 1706</strain>
    </source>
</reference>
<protein>
    <submittedName>
        <fullName evidence="1">Uncharacterized protein</fullName>
    </submittedName>
</protein>
<dbReference type="PaxDb" id="4081-Solyc03g063250.1.1"/>
<sequence>MGENMRGKMGLVSDVVTYVILEAKDFGPPPFIDDGCVEEASIGISQAKPVYSGFGSLEFFLHLKEIFIVF</sequence>
<accession>A0A3Q7FIM8</accession>
<name>A0A3Q7FIM8_SOLLC</name>
<evidence type="ECO:0000313" key="2">
    <source>
        <dbReference type="Proteomes" id="UP000004994"/>
    </source>
</evidence>
<dbReference type="Proteomes" id="UP000004994">
    <property type="component" value="Chromosome 3"/>
</dbReference>
<reference evidence="1" key="2">
    <citation type="submission" date="2019-01" db="UniProtKB">
        <authorList>
            <consortium name="EnsemblPlants"/>
        </authorList>
    </citation>
    <scope>IDENTIFICATION</scope>
    <source>
        <strain evidence="1">cv. Heinz 1706</strain>
    </source>
</reference>
<dbReference type="InParanoid" id="A0A3Q7FIM8"/>
<evidence type="ECO:0000313" key="1">
    <source>
        <dbReference type="EnsemblPlants" id="Solyc03g063250.1.1.1"/>
    </source>
</evidence>
<dbReference type="EnsemblPlants" id="Solyc03g063250.1.1">
    <property type="protein sequence ID" value="Solyc03g063250.1.1.1"/>
    <property type="gene ID" value="Solyc03g063250.1"/>
</dbReference>
<keyword evidence="2" id="KW-1185">Reference proteome</keyword>